<sequence length="210" mass="23570">MIRILIADDHPIVRLGWGKIISKDAGIIVAGEAENAREVKDFLRQKGCDVVVLDISMPDMNGLELLEQLKREYPRLPVIILSMHPEEQYAMRAFKLGASGYITKQSAPEELVKAIKKVASGKKYVSQSFAENLLCSFEGKAAQPLHEKLSIREFQVMLMIASGGKPKEIAQHLCISVKTVNSYRARIFDKVRVRSTAELTRYALENNLLD</sequence>
<dbReference type="Gene3D" id="3.40.50.2300">
    <property type="match status" value="1"/>
</dbReference>
<evidence type="ECO:0000256" key="1">
    <source>
        <dbReference type="ARBA" id="ARBA00022553"/>
    </source>
</evidence>
<dbReference type="SMART" id="SM00448">
    <property type="entry name" value="REC"/>
    <property type="match status" value="1"/>
</dbReference>
<accession>A0A953M082</accession>
<dbReference type="SMART" id="SM00421">
    <property type="entry name" value="HTH_LUXR"/>
    <property type="match status" value="1"/>
</dbReference>
<evidence type="ECO:0000313" key="7">
    <source>
        <dbReference type="Proteomes" id="UP000705867"/>
    </source>
</evidence>
<evidence type="ECO:0000259" key="4">
    <source>
        <dbReference type="PROSITE" id="PS50043"/>
    </source>
</evidence>
<keyword evidence="2" id="KW-0238">DNA-binding</keyword>
<keyword evidence="1 3" id="KW-0597">Phosphoprotein</keyword>
<dbReference type="GO" id="GO:0003677">
    <property type="term" value="F:DNA binding"/>
    <property type="evidence" value="ECO:0007669"/>
    <property type="project" value="UniProtKB-KW"/>
</dbReference>
<dbReference type="GO" id="GO:0006355">
    <property type="term" value="P:regulation of DNA-templated transcription"/>
    <property type="evidence" value="ECO:0007669"/>
    <property type="project" value="InterPro"/>
</dbReference>
<dbReference type="AlphaFoldDB" id="A0A953M082"/>
<dbReference type="CDD" id="cd06170">
    <property type="entry name" value="LuxR_C_like"/>
    <property type="match status" value="1"/>
</dbReference>
<dbReference type="GO" id="GO:0000160">
    <property type="term" value="P:phosphorelay signal transduction system"/>
    <property type="evidence" value="ECO:0007669"/>
    <property type="project" value="InterPro"/>
</dbReference>
<feature type="modified residue" description="4-aspartylphosphate" evidence="3">
    <location>
        <position position="54"/>
    </location>
</feature>
<dbReference type="PRINTS" id="PR00038">
    <property type="entry name" value="HTHLUXR"/>
</dbReference>
<dbReference type="PANTHER" id="PTHR43214">
    <property type="entry name" value="TWO-COMPONENT RESPONSE REGULATOR"/>
    <property type="match status" value="1"/>
</dbReference>
<reference evidence="6" key="1">
    <citation type="journal article" date="2021" name="bioRxiv">
        <title>Unraveling nitrogen, sulfur and carbon metabolic pathways and microbial community transcriptional responses to substrate deprivation and toxicity stresses in a bioreactor mimicking anoxic brackish coastal sediment conditions.</title>
        <authorList>
            <person name="Martins P.D."/>
            <person name="Echeveste M.J."/>
            <person name="Arshad A."/>
            <person name="Kurth J."/>
            <person name="Ouboter H."/>
            <person name="Jetten M.S.M."/>
            <person name="Welte C.U."/>
        </authorList>
    </citation>
    <scope>NUCLEOTIDE SEQUENCE</scope>
    <source>
        <strain evidence="6">MAG_39</strain>
    </source>
</reference>
<feature type="domain" description="Response regulatory" evidence="5">
    <location>
        <begin position="3"/>
        <end position="119"/>
    </location>
</feature>
<dbReference type="InterPro" id="IPR058245">
    <property type="entry name" value="NreC/VraR/RcsB-like_REC"/>
</dbReference>
<feature type="domain" description="HTH luxR-type" evidence="4">
    <location>
        <begin position="142"/>
        <end position="207"/>
    </location>
</feature>
<protein>
    <submittedName>
        <fullName evidence="6">Response regulator transcription factor</fullName>
    </submittedName>
</protein>
<proteinExistence type="predicted"/>
<dbReference type="InterPro" id="IPR000792">
    <property type="entry name" value="Tscrpt_reg_LuxR_C"/>
</dbReference>
<dbReference type="EMBL" id="JAIOIV010000014">
    <property type="protein sequence ID" value="MBZ0154830.1"/>
    <property type="molecule type" value="Genomic_DNA"/>
</dbReference>
<dbReference type="PROSITE" id="PS50110">
    <property type="entry name" value="RESPONSE_REGULATORY"/>
    <property type="match status" value="1"/>
</dbReference>
<dbReference type="InterPro" id="IPR016032">
    <property type="entry name" value="Sig_transdc_resp-reg_C-effctor"/>
</dbReference>
<gene>
    <name evidence="6" type="ORF">K8I29_01275</name>
</gene>
<dbReference type="Proteomes" id="UP000705867">
    <property type="component" value="Unassembled WGS sequence"/>
</dbReference>
<organism evidence="6 7">
    <name type="scientific">Candidatus Nitrobium versatile</name>
    <dbReference type="NCBI Taxonomy" id="2884831"/>
    <lineage>
        <taxon>Bacteria</taxon>
        <taxon>Pseudomonadati</taxon>
        <taxon>Nitrospirota</taxon>
        <taxon>Nitrospiria</taxon>
        <taxon>Nitrospirales</taxon>
        <taxon>Nitrospiraceae</taxon>
        <taxon>Candidatus Nitrobium</taxon>
    </lineage>
</organism>
<evidence type="ECO:0000256" key="2">
    <source>
        <dbReference type="ARBA" id="ARBA00023125"/>
    </source>
</evidence>
<dbReference type="InterPro" id="IPR001789">
    <property type="entry name" value="Sig_transdc_resp-reg_receiver"/>
</dbReference>
<dbReference type="CDD" id="cd17535">
    <property type="entry name" value="REC_NarL-like"/>
    <property type="match status" value="1"/>
</dbReference>
<evidence type="ECO:0000259" key="5">
    <source>
        <dbReference type="PROSITE" id="PS50110"/>
    </source>
</evidence>
<dbReference type="SUPFAM" id="SSF46894">
    <property type="entry name" value="C-terminal effector domain of the bipartite response regulators"/>
    <property type="match status" value="1"/>
</dbReference>
<dbReference type="SUPFAM" id="SSF52172">
    <property type="entry name" value="CheY-like"/>
    <property type="match status" value="1"/>
</dbReference>
<name>A0A953M082_9BACT</name>
<comment type="caution">
    <text evidence="6">The sequence shown here is derived from an EMBL/GenBank/DDBJ whole genome shotgun (WGS) entry which is preliminary data.</text>
</comment>
<dbReference type="InterPro" id="IPR011006">
    <property type="entry name" value="CheY-like_superfamily"/>
</dbReference>
<dbReference type="InterPro" id="IPR039420">
    <property type="entry name" value="WalR-like"/>
</dbReference>
<evidence type="ECO:0000313" key="6">
    <source>
        <dbReference type="EMBL" id="MBZ0154830.1"/>
    </source>
</evidence>
<reference evidence="6" key="2">
    <citation type="submission" date="2021-08" db="EMBL/GenBank/DDBJ databases">
        <authorList>
            <person name="Dalcin Martins P."/>
        </authorList>
    </citation>
    <scope>NUCLEOTIDE SEQUENCE</scope>
    <source>
        <strain evidence="6">MAG_39</strain>
    </source>
</reference>
<dbReference type="Pfam" id="PF00072">
    <property type="entry name" value="Response_reg"/>
    <property type="match status" value="1"/>
</dbReference>
<dbReference type="Pfam" id="PF00196">
    <property type="entry name" value="GerE"/>
    <property type="match status" value="1"/>
</dbReference>
<dbReference type="PROSITE" id="PS50043">
    <property type="entry name" value="HTH_LUXR_2"/>
    <property type="match status" value="1"/>
</dbReference>
<evidence type="ECO:0000256" key="3">
    <source>
        <dbReference type="PROSITE-ProRule" id="PRU00169"/>
    </source>
</evidence>